<feature type="transmembrane region" description="Helical" evidence="2">
    <location>
        <begin position="281"/>
        <end position="303"/>
    </location>
</feature>
<dbReference type="RefSeq" id="WP_344835732.1">
    <property type="nucleotide sequence ID" value="NZ_BAAAUV010000023.1"/>
</dbReference>
<dbReference type="InterPro" id="IPR021424">
    <property type="entry name" value="PorA"/>
</dbReference>
<reference evidence="4" key="1">
    <citation type="journal article" date="2019" name="Int. J. Syst. Evol. Microbiol.">
        <title>The Global Catalogue of Microorganisms (GCM) 10K type strain sequencing project: providing services to taxonomists for standard genome sequencing and annotation.</title>
        <authorList>
            <consortium name="The Broad Institute Genomics Platform"/>
            <consortium name="The Broad Institute Genome Sequencing Center for Infectious Disease"/>
            <person name="Wu L."/>
            <person name="Ma J."/>
        </authorList>
    </citation>
    <scope>NUCLEOTIDE SEQUENCE [LARGE SCALE GENOMIC DNA]</scope>
    <source>
        <strain evidence="4">JCM 9377</strain>
    </source>
</reference>
<evidence type="ECO:0008006" key="5">
    <source>
        <dbReference type="Google" id="ProtNLM"/>
    </source>
</evidence>
<dbReference type="Pfam" id="PF11271">
    <property type="entry name" value="PorA"/>
    <property type="match status" value="1"/>
</dbReference>
<evidence type="ECO:0000256" key="1">
    <source>
        <dbReference type="SAM" id="MobiDB-lite"/>
    </source>
</evidence>
<organism evidence="3 4">
    <name type="scientific">Actinocorallia longicatena</name>
    <dbReference type="NCBI Taxonomy" id="111803"/>
    <lineage>
        <taxon>Bacteria</taxon>
        <taxon>Bacillati</taxon>
        <taxon>Actinomycetota</taxon>
        <taxon>Actinomycetes</taxon>
        <taxon>Streptosporangiales</taxon>
        <taxon>Thermomonosporaceae</taxon>
        <taxon>Actinocorallia</taxon>
    </lineage>
</organism>
<comment type="caution">
    <text evidence="3">The sequence shown here is derived from an EMBL/GenBank/DDBJ whole genome shotgun (WGS) entry which is preliminary data.</text>
</comment>
<evidence type="ECO:0000313" key="4">
    <source>
        <dbReference type="Proteomes" id="UP001501237"/>
    </source>
</evidence>
<keyword evidence="4" id="KW-1185">Reference proteome</keyword>
<gene>
    <name evidence="3" type="ORF">GCM10010468_64080</name>
</gene>
<keyword evidence="2" id="KW-0472">Membrane</keyword>
<evidence type="ECO:0000256" key="2">
    <source>
        <dbReference type="SAM" id="Phobius"/>
    </source>
</evidence>
<keyword evidence="2" id="KW-1133">Transmembrane helix</keyword>
<proteinExistence type="predicted"/>
<dbReference type="EMBL" id="BAAAUV010000023">
    <property type="protein sequence ID" value="GAA3232362.1"/>
    <property type="molecule type" value="Genomic_DNA"/>
</dbReference>
<name>A0ABP6QJD1_9ACTN</name>
<keyword evidence="2" id="KW-0812">Transmembrane</keyword>
<accession>A0ABP6QJD1</accession>
<sequence length="340" mass="37767">MRRGGFLLVMLGAFFLTLAPLMRFYVADGVVRAPLDFYQQVSLRDEHGTYLDLFSGKVHDDTEVGAYLTVRGDVRSGTDDVAVWNTFLAFSAGDRTVRMVDWWLAMDRTSGQLINGFKGTQVDKDPAVAQSGYGLMWPVGNVQKRTYEFYDVISKRTWPMRYTGSEMVRGIHAYKYVQVVEPTKISQVTGKQWATTVGLPKKHPNVSVDGWHQATNTYWVDPRTGMPIKSQLSVNETLRTRDGKNEGTFLTADLVTEEKDVKALADRSDHYAQRIDLVRTVIPGIALVAGFVLLALGGVITLYGGGQGPKKARHANPTRPAGEVEQVPPARADLAADRRK</sequence>
<protein>
    <recommendedName>
        <fullName evidence="5">DUF3068 domain-containing protein</fullName>
    </recommendedName>
</protein>
<feature type="region of interest" description="Disordered" evidence="1">
    <location>
        <begin position="306"/>
        <end position="340"/>
    </location>
</feature>
<dbReference type="Proteomes" id="UP001501237">
    <property type="component" value="Unassembled WGS sequence"/>
</dbReference>
<evidence type="ECO:0000313" key="3">
    <source>
        <dbReference type="EMBL" id="GAA3232362.1"/>
    </source>
</evidence>